<keyword evidence="4" id="KW-0521">NADP</keyword>
<dbReference type="PANTHER" id="PTHR43775:SF37">
    <property type="entry name" value="SI:DKEY-61P9.11"/>
    <property type="match status" value="1"/>
</dbReference>
<dbReference type="InterPro" id="IPR020843">
    <property type="entry name" value="ER"/>
</dbReference>
<dbReference type="InterPro" id="IPR057326">
    <property type="entry name" value="KR_dom"/>
</dbReference>
<feature type="region of interest" description="Disordered" evidence="7">
    <location>
        <begin position="935"/>
        <end position="954"/>
    </location>
</feature>
<dbReference type="InterPro" id="IPR011032">
    <property type="entry name" value="GroES-like_sf"/>
</dbReference>
<evidence type="ECO:0000256" key="3">
    <source>
        <dbReference type="ARBA" id="ARBA00022679"/>
    </source>
</evidence>
<dbReference type="Gene3D" id="3.40.50.720">
    <property type="entry name" value="NAD(P)-binding Rossmann-like Domain"/>
    <property type="match status" value="3"/>
</dbReference>
<dbReference type="Pfam" id="PF08240">
    <property type="entry name" value="ADH_N"/>
    <property type="match status" value="1"/>
</dbReference>
<dbReference type="SMART" id="SM00829">
    <property type="entry name" value="PKS_ER"/>
    <property type="match status" value="1"/>
</dbReference>
<keyword evidence="12" id="KW-1185">Reference proteome</keyword>
<dbReference type="InterPro" id="IPR020841">
    <property type="entry name" value="PKS_Beta-ketoAc_synthase_dom"/>
</dbReference>
<dbReference type="InterPro" id="IPR036291">
    <property type="entry name" value="NAD(P)-bd_dom_sf"/>
</dbReference>
<gene>
    <name evidence="11" type="ORF">MJO58_08780</name>
</gene>
<dbReference type="PROSITE" id="PS50075">
    <property type="entry name" value="CARRIER"/>
    <property type="match status" value="2"/>
</dbReference>
<dbReference type="InterPro" id="IPR018201">
    <property type="entry name" value="Ketoacyl_synth_AS"/>
</dbReference>
<dbReference type="SUPFAM" id="SSF52151">
    <property type="entry name" value="FabD/lysophospholipase-like"/>
    <property type="match status" value="1"/>
</dbReference>
<dbReference type="CDD" id="cd00833">
    <property type="entry name" value="PKS"/>
    <property type="match status" value="1"/>
</dbReference>
<feature type="domain" description="Carrier" evidence="8">
    <location>
        <begin position="2093"/>
        <end position="2168"/>
    </location>
</feature>
<evidence type="ECO:0000313" key="12">
    <source>
        <dbReference type="Proteomes" id="UP001055171"/>
    </source>
</evidence>
<dbReference type="EMBL" id="CP092423">
    <property type="protein sequence ID" value="ULP44012.1"/>
    <property type="molecule type" value="Genomic_DNA"/>
</dbReference>
<dbReference type="InterPro" id="IPR016036">
    <property type="entry name" value="Malonyl_transacylase_ACP-bd"/>
</dbReference>
<dbReference type="InterPro" id="IPR049900">
    <property type="entry name" value="PKS_mFAS_DH"/>
</dbReference>
<dbReference type="Gene3D" id="3.40.47.10">
    <property type="match status" value="1"/>
</dbReference>
<dbReference type="Gene3D" id="3.40.366.10">
    <property type="entry name" value="Malonyl-Coenzyme A Acyl Carrier Protein, domain 2"/>
    <property type="match status" value="1"/>
</dbReference>
<evidence type="ECO:0000256" key="1">
    <source>
        <dbReference type="ARBA" id="ARBA00022450"/>
    </source>
</evidence>
<dbReference type="SMART" id="SM00827">
    <property type="entry name" value="PKS_AT"/>
    <property type="match status" value="1"/>
</dbReference>
<dbReference type="SMART" id="SM00822">
    <property type="entry name" value="PKS_KR"/>
    <property type="match status" value="1"/>
</dbReference>
<dbReference type="Pfam" id="PF14765">
    <property type="entry name" value="PS-DH"/>
    <property type="match status" value="1"/>
</dbReference>
<dbReference type="InterPro" id="IPR020806">
    <property type="entry name" value="PKS_PP-bd"/>
</dbReference>
<dbReference type="PROSITE" id="PS52019">
    <property type="entry name" value="PKS_MFAS_DH"/>
    <property type="match status" value="1"/>
</dbReference>
<dbReference type="Pfam" id="PF21089">
    <property type="entry name" value="PKS_DH_N"/>
    <property type="match status" value="1"/>
</dbReference>
<dbReference type="PANTHER" id="PTHR43775">
    <property type="entry name" value="FATTY ACID SYNTHASE"/>
    <property type="match status" value="1"/>
</dbReference>
<evidence type="ECO:0000256" key="5">
    <source>
        <dbReference type="ARBA" id="ARBA00023268"/>
    </source>
</evidence>
<dbReference type="Gene3D" id="1.10.1200.10">
    <property type="entry name" value="ACP-like"/>
    <property type="match status" value="2"/>
</dbReference>
<evidence type="ECO:0000259" key="8">
    <source>
        <dbReference type="PROSITE" id="PS50075"/>
    </source>
</evidence>
<feature type="region of interest" description="N-terminal hotdog fold" evidence="6">
    <location>
        <begin position="994"/>
        <end position="1114"/>
    </location>
</feature>
<dbReference type="InterPro" id="IPR050091">
    <property type="entry name" value="PKS_NRPS_Biosynth_Enz"/>
</dbReference>
<keyword evidence="1" id="KW-0596">Phosphopantetheine</keyword>
<dbReference type="Pfam" id="PF08659">
    <property type="entry name" value="KR"/>
    <property type="match status" value="1"/>
</dbReference>
<dbReference type="InterPro" id="IPR032821">
    <property type="entry name" value="PKS_assoc"/>
</dbReference>
<keyword evidence="5" id="KW-0511">Multifunctional enzyme</keyword>
<sequence length="2173" mass="230367">MTSAGPDEAGGLKRWLIDYLVNEIGCDREDVGLDVAFNDLGVGSRDAVVLSGELATLAGRAVSPLDFWQHPTINELVQFLTTPESESQAQADSADRGWADEPIAVIGLGCRFPGDISGPDAYWRFLCEGRSSVAEVPADRWLPFDDGSPEITRALAGTTRWASVLTDVDGFDAEFFEISPHEATAMDPQQRLLLEVAWEALEHAGIPAESLRRSQTGVFAGACATDYGYLAGTDLSRVDAWSNIGGALSIIANRLSYFLDLRGPSVSVDTACSSSLVAVHLGCQSLRTGDCDLAIAAGVNLLLSPAIFRSFDGAEALSPTGQCKSFDADADGFVRGEGCGAVILKRLSDAVRDGDRVLAVLRGSAVNQDGRSNGLMAPNPAAQMAVLRAACANAGVAPHQVDYVETHGTGTLLGDPIEARALGTVLGRGRTEDGPLLIGAVKSNMGHLEGAAGIAGLIKAVLAVHRGHIPPNLNYQTPNPHIPFDEMRLKVVAEPTDWPDTGLPRRAGVSSFGFGGTNAHVVIEQAPETDPVASQPGPAVSTLVLSGKSTERVSSLASALADWMDGDGADVALPDVAHTLNHHRSRHPVFATVCARDRKHAIVGLRALADGTPADGVVAPHQAASRPGTVFVYSGQGSQWAGMGRQLLADEPVFAAAVAELEPIFVAHAGFSLQRVLADGQPVTGIERIQPLLVGVQLALTALWRSYGVEPDAVIGHSMGEVTAAVVAGALSVSDGLRVICTRSRLMARLSGQGAMALVESDAAAIEALLADYPQVSLAVYASPGQTVIAGPPDQVDAVMAVVADGDRLARRIEVDVASHHHIIEPILPELRSELADLAPDTPTIPVISTTTGPADDTPAFDADHWAANLRNPVRFSQAIAHAGSQAVGSHATFIEISPHPLLAHGINDTLGAGDYRIVSTLARDADDTLTFHTNLNASHTDHPPRTPHPPEPHPALPSAPWHHTRHWIGAAEHRAQLPARDSETAGGRTVSVHPLLGAHVRLLEEPERHVWQGEVGTTAQPWLVDHQVHGVPALPGAAYCEMALAAARATLGDASEVRDIRFERMLLLDDETALNAEASVQAPGVVSFEVQTDEEGEYTRRAAATLQAIDELGQPPVHDVAALLAAHPNRVDGTQLREWFDNRGVRFGPAFAGLAAARTGTAATGTVLAEVAGPEQVHLQHSAFRVHPAVLDACFQSIAAHAHDIADGGLLLPLGVRRLRSYGSLRGARYCLSRVTEANQIGMEADLDVFDENGTVLLIVRGLSVGSDVSESGARQRVLAERLLAIDWEPRDLPAAESADAGSWLLLADDDDPLAAELADVLKSEGAQCEIAGQLAVPMGDVAGVVVLAGPQTAFDEQSPARGCEQVRRLVRIARTLDEASDEPARLYVVTRNAQTVLPDDQPNLDQAGLRGLMRVISAEDAELRATQIDIDHGTDAAQLARQLLAGSDEDETAWRGGQWYTARLRCAPLRPDERQTAIANHQLDGMRLEIRTPGDLAGLELVAFERAAPGPGQIEVAVTASSLNFADVLIAMGRFPSVDGRQPRLGMDFAGVVTAVGPDVTGHQVGDRVGGVSENGCWATFVTCDAELAVTLPPSLDAEQAVAATTAYATAWYGLQEMARIKPGERVLIHSATGGVGRAAIAIARLVGAEIFATAGSPQRRALLHDMGIEHVYDSRSTEFADLIRRDTDGYGVDVVLNSVTGAAQRAGFELLAIGGRFVEIGKRDVYGDTRLGQYPFRRNLTFHYLDLALMAASHPRQVGDLLRTVYRLVGDGGLPPLEHTAYPLDQAATAIRVMGAAEHNGKLVLSVPRDGHSTVLVPPERATVFRGDGAYIITGGLGGLGLYLATEMAKAGCGRIVLTARANPTPKARRAIDRIRAGGADVVVESGNMAEADTAARVVAAATATGLPLRGVLHAAAVVVDATLANITDEVIDRDWAPKVYGAWNLHRATVGQPLDWFCCFSSAAALLGTPGQGAYAAANSWVDAFTLWRRRQGLASLAIAWGAWGEVGRATHLAEGGRTTMIAPDEGARTFEELLRYNRGHTGYIPMTGSSWLADLVARSPFAEAFQHAGAHPAGETTLRTELRSLPQDEWPTRLRRLITEQTGLILRRTVDPDRPFVEHGLDSLGNLELRTRIEAEIGIRVTPKAIATHNTAQALSVHLAETLVAEKT</sequence>
<keyword evidence="3" id="KW-0808">Transferase</keyword>
<dbReference type="InterPro" id="IPR013154">
    <property type="entry name" value="ADH-like_N"/>
</dbReference>
<dbReference type="SMART" id="SM00825">
    <property type="entry name" value="PKS_KS"/>
    <property type="match status" value="1"/>
</dbReference>
<dbReference type="PROSITE" id="PS00606">
    <property type="entry name" value="KS3_1"/>
    <property type="match status" value="1"/>
</dbReference>
<evidence type="ECO:0000313" key="11">
    <source>
        <dbReference type="EMBL" id="ULP44012.1"/>
    </source>
</evidence>
<dbReference type="Proteomes" id="UP001055171">
    <property type="component" value="Chromosome"/>
</dbReference>
<accession>A0ABY3UWP8</accession>
<dbReference type="SUPFAM" id="SSF47336">
    <property type="entry name" value="ACP-like"/>
    <property type="match status" value="2"/>
</dbReference>
<dbReference type="SUPFAM" id="SSF50129">
    <property type="entry name" value="GroES-like"/>
    <property type="match status" value="1"/>
</dbReference>
<reference evidence="11" key="1">
    <citation type="submission" date="2022-08" db="EMBL/GenBank/DDBJ databases">
        <title>Complete genome sequence of 14 non-tuberculosis mycobacteria type-strains.</title>
        <authorList>
            <person name="Igarashi Y."/>
            <person name="Osugi A."/>
            <person name="Mitarai S."/>
        </authorList>
    </citation>
    <scope>NUCLEOTIDE SEQUENCE</scope>
    <source>
        <strain evidence="11">ATCC 51985</strain>
    </source>
</reference>
<feature type="region of interest" description="C-terminal hotdog fold" evidence="6">
    <location>
        <begin position="1129"/>
        <end position="1275"/>
    </location>
</feature>
<dbReference type="Pfam" id="PF02801">
    <property type="entry name" value="Ketoacyl-synt_C"/>
    <property type="match status" value="1"/>
</dbReference>
<dbReference type="PROSITE" id="PS52004">
    <property type="entry name" value="KS3_2"/>
    <property type="match status" value="1"/>
</dbReference>
<dbReference type="RefSeq" id="WP_239722612.1">
    <property type="nucleotide sequence ID" value="NZ_CP092423.2"/>
</dbReference>
<dbReference type="Pfam" id="PF00550">
    <property type="entry name" value="PP-binding"/>
    <property type="match status" value="2"/>
</dbReference>
<feature type="domain" description="PKS/mFAS DH" evidence="10">
    <location>
        <begin position="994"/>
        <end position="1275"/>
    </location>
</feature>
<dbReference type="Pfam" id="PF16197">
    <property type="entry name" value="KAsynt_C_assoc"/>
    <property type="match status" value="1"/>
</dbReference>
<dbReference type="InterPro" id="IPR014030">
    <property type="entry name" value="Ketoacyl_synth_N"/>
</dbReference>
<feature type="domain" description="Carrier" evidence="8">
    <location>
        <begin position="7"/>
        <end position="84"/>
    </location>
</feature>
<evidence type="ECO:0000256" key="6">
    <source>
        <dbReference type="PROSITE-ProRule" id="PRU01363"/>
    </source>
</evidence>
<evidence type="ECO:0000256" key="4">
    <source>
        <dbReference type="ARBA" id="ARBA00022857"/>
    </source>
</evidence>
<dbReference type="SUPFAM" id="SSF55048">
    <property type="entry name" value="Probable ACP-binding domain of malonyl-CoA ACP transacylase"/>
    <property type="match status" value="1"/>
</dbReference>
<evidence type="ECO:0000256" key="2">
    <source>
        <dbReference type="ARBA" id="ARBA00022553"/>
    </source>
</evidence>
<dbReference type="Pfam" id="PF00109">
    <property type="entry name" value="ketoacyl-synt"/>
    <property type="match status" value="1"/>
</dbReference>
<dbReference type="InterPro" id="IPR016039">
    <property type="entry name" value="Thiolase-like"/>
</dbReference>
<dbReference type="InterPro" id="IPR049551">
    <property type="entry name" value="PKS_DH_C"/>
</dbReference>
<dbReference type="Gene3D" id="3.10.129.110">
    <property type="entry name" value="Polyketide synthase dehydratase"/>
    <property type="match status" value="1"/>
</dbReference>
<dbReference type="SUPFAM" id="SSF51735">
    <property type="entry name" value="NAD(P)-binding Rossmann-fold domains"/>
    <property type="match status" value="3"/>
</dbReference>
<dbReference type="Pfam" id="PF13602">
    <property type="entry name" value="ADH_zinc_N_2"/>
    <property type="match status" value="1"/>
</dbReference>
<keyword evidence="2" id="KW-0597">Phosphoprotein</keyword>
<dbReference type="InterPro" id="IPR016035">
    <property type="entry name" value="Acyl_Trfase/lysoPLipase"/>
</dbReference>
<organism evidence="11 12">
    <name type="scientific">Mycobacterium lentiflavum</name>
    <dbReference type="NCBI Taxonomy" id="141349"/>
    <lineage>
        <taxon>Bacteria</taxon>
        <taxon>Bacillati</taxon>
        <taxon>Actinomycetota</taxon>
        <taxon>Actinomycetes</taxon>
        <taxon>Mycobacteriales</taxon>
        <taxon>Mycobacteriaceae</taxon>
        <taxon>Mycobacterium</taxon>
        <taxon>Mycobacterium simiae complex</taxon>
    </lineage>
</organism>
<feature type="active site" description="Proton donor; for dehydratase activity" evidence="6">
    <location>
        <position position="1193"/>
    </location>
</feature>
<dbReference type="InterPro" id="IPR049552">
    <property type="entry name" value="PKS_DH_N"/>
</dbReference>
<dbReference type="Pfam" id="PF00698">
    <property type="entry name" value="Acyl_transf_1"/>
    <property type="match status" value="1"/>
</dbReference>
<evidence type="ECO:0000256" key="7">
    <source>
        <dbReference type="SAM" id="MobiDB-lite"/>
    </source>
</evidence>
<dbReference type="Gene3D" id="3.30.70.250">
    <property type="entry name" value="Malonyl-CoA ACP transacylase, ACP-binding"/>
    <property type="match status" value="1"/>
</dbReference>
<dbReference type="InterPro" id="IPR020807">
    <property type="entry name" value="PKS_DH"/>
</dbReference>
<dbReference type="InterPro" id="IPR001227">
    <property type="entry name" value="Ac_transferase_dom_sf"/>
</dbReference>
<dbReference type="SMART" id="SM00823">
    <property type="entry name" value="PKS_PP"/>
    <property type="match status" value="2"/>
</dbReference>
<dbReference type="CDD" id="cd05195">
    <property type="entry name" value="enoyl_red"/>
    <property type="match status" value="1"/>
</dbReference>
<dbReference type="SUPFAM" id="SSF53901">
    <property type="entry name" value="Thiolase-like"/>
    <property type="match status" value="1"/>
</dbReference>
<dbReference type="NCBIfam" id="NF041183">
    <property type="entry name" value="Pks2_ls1_myc"/>
    <property type="match status" value="1"/>
</dbReference>
<feature type="domain" description="Ketosynthase family 3 (KS3)" evidence="9">
    <location>
        <begin position="100"/>
        <end position="525"/>
    </location>
</feature>
<dbReference type="Gene3D" id="3.90.180.10">
    <property type="entry name" value="Medium-chain alcohol dehydrogenases, catalytic domain"/>
    <property type="match status" value="1"/>
</dbReference>
<proteinExistence type="predicted"/>
<evidence type="ECO:0000259" key="10">
    <source>
        <dbReference type="PROSITE" id="PS52019"/>
    </source>
</evidence>
<dbReference type="InterPro" id="IPR036736">
    <property type="entry name" value="ACP-like_sf"/>
</dbReference>
<dbReference type="InterPro" id="IPR042104">
    <property type="entry name" value="PKS_dehydratase_sf"/>
</dbReference>
<feature type="compositionally biased region" description="Basic and acidic residues" evidence="7">
    <location>
        <begin position="940"/>
        <end position="952"/>
    </location>
</feature>
<dbReference type="InterPro" id="IPR009081">
    <property type="entry name" value="PP-bd_ACP"/>
</dbReference>
<name>A0ABY3UWP8_MYCLN</name>
<dbReference type="InterPro" id="IPR014043">
    <property type="entry name" value="Acyl_transferase_dom"/>
</dbReference>
<feature type="active site" description="Proton acceptor; for dehydratase activity" evidence="6">
    <location>
        <position position="1027"/>
    </location>
</feature>
<dbReference type="InterPro" id="IPR013968">
    <property type="entry name" value="PKS_KR"/>
</dbReference>
<evidence type="ECO:0000259" key="9">
    <source>
        <dbReference type="PROSITE" id="PS52004"/>
    </source>
</evidence>
<dbReference type="SMART" id="SM00826">
    <property type="entry name" value="PKS_DH"/>
    <property type="match status" value="1"/>
</dbReference>
<dbReference type="InterPro" id="IPR053386">
    <property type="entry name" value="MBFA_synthase"/>
</dbReference>
<protein>
    <submittedName>
        <fullName evidence="11">SDR family NAD(P)-dependent oxidoreductase</fullName>
    </submittedName>
</protein>
<dbReference type="InterPro" id="IPR014031">
    <property type="entry name" value="Ketoacyl_synth_C"/>
</dbReference>